<dbReference type="InterPro" id="IPR032466">
    <property type="entry name" value="Metal_Hydrolase"/>
</dbReference>
<evidence type="ECO:0000259" key="6">
    <source>
        <dbReference type="Pfam" id="PF13382"/>
    </source>
</evidence>
<organism evidence="7">
    <name type="scientific">marine sediment metagenome</name>
    <dbReference type="NCBI Taxonomy" id="412755"/>
    <lineage>
        <taxon>unclassified sequences</taxon>
        <taxon>metagenomes</taxon>
        <taxon>ecological metagenomes</taxon>
    </lineage>
</organism>
<dbReference type="InterPro" id="IPR011059">
    <property type="entry name" value="Metal-dep_hydrolase_composite"/>
</dbReference>
<evidence type="ECO:0000256" key="4">
    <source>
        <dbReference type="ARBA" id="ARBA00047720"/>
    </source>
</evidence>
<gene>
    <name evidence="7" type="ORF">S01H4_08563</name>
</gene>
<feature type="domain" description="Amidohydrolase-related" evidence="5">
    <location>
        <begin position="21"/>
        <end position="310"/>
    </location>
</feature>
<dbReference type="EC" id="3.5.4.2" evidence="2"/>
<proteinExistence type="inferred from homology"/>
<dbReference type="Gene3D" id="3.20.20.140">
    <property type="entry name" value="Metal-dependent hydrolases"/>
    <property type="match status" value="1"/>
</dbReference>
<reference evidence="7" key="1">
    <citation type="journal article" date="2014" name="Front. Microbiol.">
        <title>High frequency of phylogenetically diverse reductive dehalogenase-homologous genes in deep subseafloor sedimentary metagenomes.</title>
        <authorList>
            <person name="Kawai M."/>
            <person name="Futagami T."/>
            <person name="Toyoda A."/>
            <person name="Takaki Y."/>
            <person name="Nishi S."/>
            <person name="Hori S."/>
            <person name="Arai W."/>
            <person name="Tsubouchi T."/>
            <person name="Morono Y."/>
            <person name="Uchiyama I."/>
            <person name="Ito T."/>
            <person name="Fujiyama A."/>
            <person name="Inagaki F."/>
            <person name="Takami H."/>
        </authorList>
    </citation>
    <scope>NUCLEOTIDE SEQUENCE</scope>
    <source>
        <strain evidence="7">Expedition CK06-06</strain>
    </source>
</reference>
<feature type="domain" description="Adenine deaminase C-terminal" evidence="6">
    <location>
        <begin position="367"/>
        <end position="415"/>
    </location>
</feature>
<evidence type="ECO:0000313" key="7">
    <source>
        <dbReference type="EMBL" id="GAG70525.1"/>
    </source>
</evidence>
<protein>
    <recommendedName>
        <fullName evidence="2">adenine deaminase</fullName>
        <ecNumber evidence="2">3.5.4.2</ecNumber>
    </recommendedName>
</protein>
<dbReference type="AlphaFoldDB" id="X0ZLJ1"/>
<feature type="non-terminal residue" evidence="7">
    <location>
        <position position="1"/>
    </location>
</feature>
<dbReference type="InterPro" id="IPR006680">
    <property type="entry name" value="Amidohydro-rel"/>
</dbReference>
<evidence type="ECO:0000256" key="2">
    <source>
        <dbReference type="ARBA" id="ARBA00012782"/>
    </source>
</evidence>
<dbReference type="GO" id="GO:0000034">
    <property type="term" value="F:adenine deaminase activity"/>
    <property type="evidence" value="ECO:0007669"/>
    <property type="project" value="UniProtKB-EC"/>
</dbReference>
<name>X0ZLJ1_9ZZZZ</name>
<sequence>VGDAEHLVGPETKIIDAESKYIVPGLIETHFHEYETQLAVEEFAKVFLERGTTTLPISFYGMGIVRGTQAIKFFYDRLKNTSLRTYFLVPTLTYLQNRDLGLPRSPYTPEDEDFLAMLDWEGCIGIEEPPFLPLVKEDPVIIKLYERALEERKVIIGHACELTGRELNAYIAAGTISDHEAVSVEEAIERARLGLNISIREGSGMPNLKELVKAVTYNKIDSRAFSFCNDVASPFKLYQEGNIDDAVRKAIQLGVNPITAVQMASLNSAQVLGLGIDVGSIVPGKYADIILVNDLESFVIDQVIVGGNKVVENGNYIGPKLNIEYPSFLYNTVELSHLVQPSEISISVPGDRKYVEVRCIDSPEDSIITPEIHVKLPVSNGYVNSDISNDILKIIMVNRYKEKQDTGIGFVRGFN</sequence>
<accession>X0ZLJ1</accession>
<evidence type="ECO:0000256" key="1">
    <source>
        <dbReference type="ARBA" id="ARBA00006773"/>
    </source>
</evidence>
<dbReference type="Gene3D" id="2.30.40.10">
    <property type="entry name" value="Urease, subunit C, domain 1"/>
    <property type="match status" value="1"/>
</dbReference>
<keyword evidence="3" id="KW-0378">Hydrolase</keyword>
<dbReference type="EMBL" id="BART01002955">
    <property type="protein sequence ID" value="GAG70525.1"/>
    <property type="molecule type" value="Genomic_DNA"/>
</dbReference>
<dbReference type="Pfam" id="PF13382">
    <property type="entry name" value="Adenine_deam_C"/>
    <property type="match status" value="1"/>
</dbReference>
<dbReference type="SUPFAM" id="SSF51338">
    <property type="entry name" value="Composite domain of metallo-dependent hydrolases"/>
    <property type="match status" value="1"/>
</dbReference>
<dbReference type="PANTHER" id="PTHR11113:SF2">
    <property type="entry name" value="ADENINE DEAMINASE"/>
    <property type="match status" value="1"/>
</dbReference>
<dbReference type="PANTHER" id="PTHR11113">
    <property type="entry name" value="N-ACETYLGLUCOSAMINE-6-PHOSPHATE DEACETYLASE"/>
    <property type="match status" value="1"/>
</dbReference>
<dbReference type="Pfam" id="PF01979">
    <property type="entry name" value="Amidohydro_1"/>
    <property type="match status" value="1"/>
</dbReference>
<comment type="similarity">
    <text evidence="1">Belongs to the metallo-dependent hydrolases superfamily. Adenine deaminase family.</text>
</comment>
<evidence type="ECO:0000256" key="3">
    <source>
        <dbReference type="ARBA" id="ARBA00022801"/>
    </source>
</evidence>
<feature type="non-terminal residue" evidence="7">
    <location>
        <position position="415"/>
    </location>
</feature>
<dbReference type="SUPFAM" id="SSF51556">
    <property type="entry name" value="Metallo-dependent hydrolases"/>
    <property type="match status" value="1"/>
</dbReference>
<evidence type="ECO:0000259" key="5">
    <source>
        <dbReference type="Pfam" id="PF01979"/>
    </source>
</evidence>
<comment type="catalytic activity">
    <reaction evidence="4">
        <text>adenine + H2O + H(+) = hypoxanthine + NH4(+)</text>
        <dbReference type="Rhea" id="RHEA:23688"/>
        <dbReference type="ChEBI" id="CHEBI:15377"/>
        <dbReference type="ChEBI" id="CHEBI:15378"/>
        <dbReference type="ChEBI" id="CHEBI:16708"/>
        <dbReference type="ChEBI" id="CHEBI:17368"/>
        <dbReference type="ChEBI" id="CHEBI:28938"/>
        <dbReference type="EC" id="3.5.4.2"/>
    </reaction>
</comment>
<dbReference type="InterPro" id="IPR026912">
    <property type="entry name" value="Adenine_deam_C"/>
</dbReference>
<comment type="caution">
    <text evidence="7">The sequence shown here is derived from an EMBL/GenBank/DDBJ whole genome shotgun (WGS) entry which is preliminary data.</text>
</comment>